<feature type="transmembrane region" description="Helical" evidence="1">
    <location>
        <begin position="12"/>
        <end position="35"/>
    </location>
</feature>
<reference evidence="2 3" key="1">
    <citation type="submission" date="2024-03" db="EMBL/GenBank/DDBJ databases">
        <title>Aureococcus anophagefferens CCMP1851 and Kratosvirus quantuckense: Draft genome of a second virus-susceptible host strain in the model system.</title>
        <authorList>
            <person name="Chase E."/>
            <person name="Truchon A.R."/>
            <person name="Schepens W."/>
            <person name="Wilhelm S.W."/>
        </authorList>
    </citation>
    <scope>NUCLEOTIDE SEQUENCE [LARGE SCALE GENOMIC DNA]</scope>
    <source>
        <strain evidence="2 3">CCMP1851</strain>
    </source>
</reference>
<keyword evidence="1" id="KW-0812">Transmembrane</keyword>
<proteinExistence type="predicted"/>
<dbReference type="EMBL" id="JBBJCI010000371">
    <property type="protein sequence ID" value="KAK7232075.1"/>
    <property type="molecule type" value="Genomic_DNA"/>
</dbReference>
<sequence length="92" mass="10102">MRQRLISAQVVGLVSAIAATYYFIVGLVPVCLWLVSLPGTWLGSLFGARLADSFGSRNVLIFFVAFLCLEVVYNVCVLTELPIFDSISSLNR</sequence>
<evidence type="ECO:0000313" key="2">
    <source>
        <dbReference type="EMBL" id="KAK7232075.1"/>
    </source>
</evidence>
<comment type="caution">
    <text evidence="2">The sequence shown here is derived from an EMBL/GenBank/DDBJ whole genome shotgun (WGS) entry which is preliminary data.</text>
</comment>
<evidence type="ECO:0008006" key="4">
    <source>
        <dbReference type="Google" id="ProtNLM"/>
    </source>
</evidence>
<organism evidence="2 3">
    <name type="scientific">Aureococcus anophagefferens</name>
    <name type="common">Harmful bloom alga</name>
    <dbReference type="NCBI Taxonomy" id="44056"/>
    <lineage>
        <taxon>Eukaryota</taxon>
        <taxon>Sar</taxon>
        <taxon>Stramenopiles</taxon>
        <taxon>Ochrophyta</taxon>
        <taxon>Pelagophyceae</taxon>
        <taxon>Pelagomonadales</taxon>
        <taxon>Pelagomonadaceae</taxon>
        <taxon>Aureococcus</taxon>
    </lineage>
</organism>
<keyword evidence="1" id="KW-0472">Membrane</keyword>
<keyword evidence="1" id="KW-1133">Transmembrane helix</keyword>
<dbReference type="Proteomes" id="UP001363151">
    <property type="component" value="Unassembled WGS sequence"/>
</dbReference>
<evidence type="ECO:0000256" key="1">
    <source>
        <dbReference type="SAM" id="Phobius"/>
    </source>
</evidence>
<accession>A0ABR1FJK5</accession>
<gene>
    <name evidence="2" type="ORF">SO694_00031223</name>
</gene>
<keyword evidence="3" id="KW-1185">Reference proteome</keyword>
<protein>
    <recommendedName>
        <fullName evidence="4">Major facilitator superfamily (MFS) profile domain-containing protein</fullName>
    </recommendedName>
</protein>
<feature type="transmembrane region" description="Helical" evidence="1">
    <location>
        <begin position="59"/>
        <end position="84"/>
    </location>
</feature>
<name>A0ABR1FJK5_AURAN</name>
<evidence type="ECO:0000313" key="3">
    <source>
        <dbReference type="Proteomes" id="UP001363151"/>
    </source>
</evidence>